<gene>
    <name evidence="7" type="primary">recO</name>
    <name evidence="9" type="ORF">A2Y85_07870</name>
</gene>
<dbReference type="InterPro" id="IPR012340">
    <property type="entry name" value="NA-bd_OB-fold"/>
</dbReference>
<evidence type="ECO:0000313" key="9">
    <source>
        <dbReference type="EMBL" id="OGC43888.1"/>
    </source>
</evidence>
<evidence type="ECO:0000256" key="7">
    <source>
        <dbReference type="HAMAP-Rule" id="MF_00201"/>
    </source>
</evidence>
<sequence>MSKIIKTRGIILNTRNFKESSLFASVLTSNHGRIQILAKGCRRPRSKLCGTMERLNLNEIIFYKREEKDTYNLSDAVIIDDFAKLRNDPQRMNAGLVLSEFFEKTLALGQHDEKSYTLIFLFLRRLQTIEPKNIRLYVYVNLLRAIAIAGVKPHLDNCVRCGATVDYNQSKTDFSALGGGVVCNRDYDDTVISIQSSTVNIMNSIFKQQKIDGNNIVCEEMHILVPEYIFHQFGHLTLHTLKYLK</sequence>
<dbReference type="GO" id="GO:0043590">
    <property type="term" value="C:bacterial nucleoid"/>
    <property type="evidence" value="ECO:0007669"/>
    <property type="project" value="TreeGrafter"/>
</dbReference>
<comment type="function">
    <text evidence="7">Involved in DNA repair and RecF pathway recombination.</text>
</comment>
<dbReference type="Pfam" id="PF11967">
    <property type="entry name" value="RecO_N"/>
    <property type="match status" value="1"/>
</dbReference>
<evidence type="ECO:0000256" key="5">
    <source>
        <dbReference type="ARBA" id="ARBA00023204"/>
    </source>
</evidence>
<dbReference type="EMBL" id="MEUM01000003">
    <property type="protein sequence ID" value="OGC43888.1"/>
    <property type="molecule type" value="Genomic_DNA"/>
</dbReference>
<name>A0A1F4UG04_UNCW3</name>
<dbReference type="PANTHER" id="PTHR33991">
    <property type="entry name" value="DNA REPAIR PROTEIN RECO"/>
    <property type="match status" value="1"/>
</dbReference>
<organism evidence="9 10">
    <name type="scientific">candidate division WOR-3 bacterium RBG_13_43_14</name>
    <dbReference type="NCBI Taxonomy" id="1802590"/>
    <lineage>
        <taxon>Bacteria</taxon>
        <taxon>Bacteria division WOR-3</taxon>
    </lineage>
</organism>
<protein>
    <recommendedName>
        <fullName evidence="2 7">DNA repair protein RecO</fullName>
    </recommendedName>
    <alternativeName>
        <fullName evidence="6 7">Recombination protein O</fullName>
    </alternativeName>
</protein>
<dbReference type="SUPFAM" id="SSF57863">
    <property type="entry name" value="ArfGap/RecO-like zinc finger"/>
    <property type="match status" value="1"/>
</dbReference>
<dbReference type="NCBIfam" id="TIGR00613">
    <property type="entry name" value="reco"/>
    <property type="match status" value="1"/>
</dbReference>
<dbReference type="Gene3D" id="1.20.1440.120">
    <property type="entry name" value="Recombination protein O, C-terminal domain"/>
    <property type="match status" value="1"/>
</dbReference>
<dbReference type="InterPro" id="IPR042242">
    <property type="entry name" value="RecO_C"/>
</dbReference>
<proteinExistence type="inferred from homology"/>
<dbReference type="GO" id="GO:0006310">
    <property type="term" value="P:DNA recombination"/>
    <property type="evidence" value="ECO:0007669"/>
    <property type="project" value="UniProtKB-UniRule"/>
</dbReference>
<keyword evidence="3 7" id="KW-0227">DNA damage</keyword>
<evidence type="ECO:0000313" key="10">
    <source>
        <dbReference type="Proteomes" id="UP000177025"/>
    </source>
</evidence>
<dbReference type="SUPFAM" id="SSF50249">
    <property type="entry name" value="Nucleic acid-binding proteins"/>
    <property type="match status" value="1"/>
</dbReference>
<reference evidence="9 10" key="1">
    <citation type="journal article" date="2016" name="Nat. Commun.">
        <title>Thousands of microbial genomes shed light on interconnected biogeochemical processes in an aquifer system.</title>
        <authorList>
            <person name="Anantharaman K."/>
            <person name="Brown C.T."/>
            <person name="Hug L.A."/>
            <person name="Sharon I."/>
            <person name="Castelle C.J."/>
            <person name="Probst A.J."/>
            <person name="Thomas B.C."/>
            <person name="Singh A."/>
            <person name="Wilkins M.J."/>
            <person name="Karaoz U."/>
            <person name="Brodie E.L."/>
            <person name="Williams K.H."/>
            <person name="Hubbard S.S."/>
            <person name="Banfield J.F."/>
        </authorList>
    </citation>
    <scope>NUCLEOTIDE SEQUENCE [LARGE SCALE GENOMIC DNA]</scope>
</reference>
<dbReference type="Gene3D" id="2.40.50.140">
    <property type="entry name" value="Nucleic acid-binding proteins"/>
    <property type="match status" value="1"/>
</dbReference>
<dbReference type="HAMAP" id="MF_00201">
    <property type="entry name" value="RecO"/>
    <property type="match status" value="1"/>
</dbReference>
<evidence type="ECO:0000259" key="8">
    <source>
        <dbReference type="Pfam" id="PF11967"/>
    </source>
</evidence>
<evidence type="ECO:0000256" key="2">
    <source>
        <dbReference type="ARBA" id="ARBA00021310"/>
    </source>
</evidence>
<evidence type="ECO:0000256" key="3">
    <source>
        <dbReference type="ARBA" id="ARBA00022763"/>
    </source>
</evidence>
<dbReference type="PANTHER" id="PTHR33991:SF1">
    <property type="entry name" value="DNA REPAIR PROTEIN RECO"/>
    <property type="match status" value="1"/>
</dbReference>
<evidence type="ECO:0000256" key="4">
    <source>
        <dbReference type="ARBA" id="ARBA00023172"/>
    </source>
</evidence>
<feature type="domain" description="DNA replication/recombination mediator RecO N-terminal" evidence="8">
    <location>
        <begin position="1"/>
        <end position="81"/>
    </location>
</feature>
<evidence type="ECO:0000256" key="1">
    <source>
        <dbReference type="ARBA" id="ARBA00007452"/>
    </source>
</evidence>
<comment type="caution">
    <text evidence="9">The sequence shown here is derived from an EMBL/GenBank/DDBJ whole genome shotgun (WGS) entry which is preliminary data.</text>
</comment>
<dbReference type="AlphaFoldDB" id="A0A1F4UG04"/>
<dbReference type="GO" id="GO:0006302">
    <property type="term" value="P:double-strand break repair"/>
    <property type="evidence" value="ECO:0007669"/>
    <property type="project" value="TreeGrafter"/>
</dbReference>
<dbReference type="Pfam" id="PF02565">
    <property type="entry name" value="RecO_C"/>
    <property type="match status" value="1"/>
</dbReference>
<keyword evidence="5 7" id="KW-0234">DNA repair</keyword>
<comment type="similarity">
    <text evidence="1 7">Belongs to the RecO family.</text>
</comment>
<evidence type="ECO:0000256" key="6">
    <source>
        <dbReference type="ARBA" id="ARBA00033409"/>
    </source>
</evidence>
<dbReference type="InterPro" id="IPR037278">
    <property type="entry name" value="ARFGAP/RecO"/>
</dbReference>
<dbReference type="InterPro" id="IPR022572">
    <property type="entry name" value="DNA_rep/recomb_RecO_N"/>
</dbReference>
<dbReference type="Proteomes" id="UP000177025">
    <property type="component" value="Unassembled WGS sequence"/>
</dbReference>
<keyword evidence="4 7" id="KW-0233">DNA recombination</keyword>
<dbReference type="InterPro" id="IPR003717">
    <property type="entry name" value="RecO"/>
</dbReference>
<accession>A0A1F4UG04</accession>